<feature type="transmembrane region" description="Helical" evidence="1">
    <location>
        <begin position="121"/>
        <end position="139"/>
    </location>
</feature>
<dbReference type="OrthoDB" id="3349377at2759"/>
<dbReference type="InterPro" id="IPR045340">
    <property type="entry name" value="DUF6533"/>
</dbReference>
<feature type="transmembrane region" description="Helical" evidence="1">
    <location>
        <begin position="501"/>
        <end position="521"/>
    </location>
</feature>
<accession>A0A409VR83</accession>
<evidence type="ECO:0000313" key="4">
    <source>
        <dbReference type="Proteomes" id="UP000284842"/>
    </source>
</evidence>
<feature type="transmembrane region" description="Helical" evidence="1">
    <location>
        <begin position="248"/>
        <end position="268"/>
    </location>
</feature>
<evidence type="ECO:0000256" key="1">
    <source>
        <dbReference type="SAM" id="Phobius"/>
    </source>
</evidence>
<dbReference type="AlphaFoldDB" id="A0A409VR83"/>
<organism evidence="3 4">
    <name type="scientific">Panaeolus cyanescens</name>
    <dbReference type="NCBI Taxonomy" id="181874"/>
    <lineage>
        <taxon>Eukaryota</taxon>
        <taxon>Fungi</taxon>
        <taxon>Dikarya</taxon>
        <taxon>Basidiomycota</taxon>
        <taxon>Agaricomycotina</taxon>
        <taxon>Agaricomycetes</taxon>
        <taxon>Agaricomycetidae</taxon>
        <taxon>Agaricales</taxon>
        <taxon>Agaricineae</taxon>
        <taxon>Galeropsidaceae</taxon>
        <taxon>Panaeolus</taxon>
    </lineage>
</organism>
<name>A0A409VR83_9AGAR</name>
<feature type="transmembrane region" description="Helical" evidence="1">
    <location>
        <begin position="570"/>
        <end position="591"/>
    </location>
</feature>
<evidence type="ECO:0000259" key="2">
    <source>
        <dbReference type="Pfam" id="PF20151"/>
    </source>
</evidence>
<sequence length="679" mass="75786">MVSLIDYVLTGLWHVQVTRYAQLGSSVIIVFDHILTFGDEIELIWQSPWSLGKALFILNRYYCLAAVIFNNYGFFSTTLTDSVIVSIYIRDALHYLTSDDPPRSLFAPMNVMYSCQRFFDWQGWTGLIACMLAEGILQMRLYALYSLNKKVLAVMLSTFVVSTAVAAWIMHSALSTIKATATPLLGGAGMFCVPSNVPKNFYTFWIPMLAFECLLCVLALIRGFQTFRSGGSLFQSGRKLVGVLIRDSIFYFLIICATYLTCLLVWIAAPVTLLEVPIGFSLAMSCVLSNRIVLNVRQVSQEINASKISSHKHVSIRMAEVSTTGGDSFCTPNSRSPWSLGKVLFFANRYYCLAATIFNNYGVDYIIFRYVRRRTSNAFRSLLRLFFPCAYQLCKEFFLWQGWTGLIACMLAEGILQMRLYALYSLNKKVLAVMVIGFAASVITSSWVLHSVLDNIVGNSVPLGSSAREIVDVIPSPATAVSIPNGKFCVPSSVSHSFYTFWIPMLAYECLLCTLALYRGLQTFRSQGSLFQNGRQLIGILIRDSVLYFLVITATYLTCLVIWVTQPSSLLEVPIGFTVAMSCVLANRTMFNVRQVSRTINTHVSQASMSRRTADRGGTVDADNTVYSQGVLDTYDLNKLRTLRAERPATYGMVRGFAAPESRRPMPTAAGRTSIIIIE</sequence>
<dbReference type="InParanoid" id="A0A409VR83"/>
<proteinExistence type="predicted"/>
<keyword evidence="1" id="KW-0472">Membrane</keyword>
<dbReference type="EMBL" id="NHTK01006001">
    <property type="protein sequence ID" value="PPQ68733.1"/>
    <property type="molecule type" value="Genomic_DNA"/>
</dbReference>
<feature type="transmembrane region" description="Helical" evidence="1">
    <location>
        <begin position="430"/>
        <end position="449"/>
    </location>
</feature>
<dbReference type="Pfam" id="PF20151">
    <property type="entry name" value="DUF6533"/>
    <property type="match status" value="1"/>
</dbReference>
<evidence type="ECO:0000313" key="3">
    <source>
        <dbReference type="EMBL" id="PPQ68733.1"/>
    </source>
</evidence>
<reference evidence="3 4" key="1">
    <citation type="journal article" date="2018" name="Evol. Lett.">
        <title>Horizontal gene cluster transfer increased hallucinogenic mushroom diversity.</title>
        <authorList>
            <person name="Reynolds H.T."/>
            <person name="Vijayakumar V."/>
            <person name="Gluck-Thaler E."/>
            <person name="Korotkin H.B."/>
            <person name="Matheny P.B."/>
            <person name="Slot J.C."/>
        </authorList>
    </citation>
    <scope>NUCLEOTIDE SEQUENCE [LARGE SCALE GENOMIC DNA]</scope>
    <source>
        <strain evidence="3 4">2629</strain>
    </source>
</reference>
<dbReference type="Proteomes" id="UP000284842">
    <property type="component" value="Unassembled WGS sequence"/>
</dbReference>
<keyword evidence="4" id="KW-1185">Reference proteome</keyword>
<comment type="caution">
    <text evidence="3">The sequence shown here is derived from an EMBL/GenBank/DDBJ whole genome shotgun (WGS) entry which is preliminary data.</text>
</comment>
<feature type="transmembrane region" description="Helical" evidence="1">
    <location>
        <begin position="151"/>
        <end position="170"/>
    </location>
</feature>
<protein>
    <recommendedName>
        <fullName evidence="2">DUF6533 domain-containing protein</fullName>
    </recommendedName>
</protein>
<keyword evidence="1" id="KW-0812">Transmembrane</keyword>
<feature type="transmembrane region" description="Helical" evidence="1">
    <location>
        <begin position="541"/>
        <end position="564"/>
    </location>
</feature>
<keyword evidence="1" id="KW-1133">Transmembrane helix</keyword>
<feature type="domain" description="DUF6533" evidence="2">
    <location>
        <begin position="20"/>
        <end position="62"/>
    </location>
</feature>
<feature type="transmembrane region" description="Helical" evidence="1">
    <location>
        <begin position="204"/>
        <end position="227"/>
    </location>
</feature>
<gene>
    <name evidence="3" type="ORF">CVT24_007560</name>
</gene>